<protein>
    <recommendedName>
        <fullName evidence="5">Response regulatory domain-containing protein</fullName>
    </recommendedName>
</protein>
<reference evidence="4" key="1">
    <citation type="journal article" date="2014" name="Front. Microbiol.">
        <title>High frequency of phylogenetically diverse reductive dehalogenase-homologous genes in deep subseafloor sedimentary metagenomes.</title>
        <authorList>
            <person name="Kawai M."/>
            <person name="Futagami T."/>
            <person name="Toyoda A."/>
            <person name="Takaki Y."/>
            <person name="Nishi S."/>
            <person name="Hori S."/>
            <person name="Arai W."/>
            <person name="Tsubouchi T."/>
            <person name="Morono Y."/>
            <person name="Uchiyama I."/>
            <person name="Ito T."/>
            <person name="Fujiyama A."/>
            <person name="Inagaki F."/>
            <person name="Takami H."/>
        </authorList>
    </citation>
    <scope>NUCLEOTIDE SEQUENCE</scope>
    <source>
        <strain evidence="4">Expedition CK06-06</strain>
    </source>
</reference>
<keyword evidence="1" id="KW-0238">DNA-binding</keyword>
<dbReference type="InterPro" id="IPR001789">
    <property type="entry name" value="Sig_transdc_resp-reg_receiver"/>
</dbReference>
<name>X0UGF0_9ZZZZ</name>
<organism evidence="4">
    <name type="scientific">marine sediment metagenome</name>
    <dbReference type="NCBI Taxonomy" id="412755"/>
    <lineage>
        <taxon>unclassified sequences</taxon>
        <taxon>metagenomes</taxon>
        <taxon>ecological metagenomes</taxon>
    </lineage>
</organism>
<dbReference type="SMART" id="SM00448">
    <property type="entry name" value="REC"/>
    <property type="match status" value="1"/>
</dbReference>
<dbReference type="InterPro" id="IPR036388">
    <property type="entry name" value="WH-like_DNA-bd_sf"/>
</dbReference>
<dbReference type="InterPro" id="IPR039420">
    <property type="entry name" value="WalR-like"/>
</dbReference>
<dbReference type="CDD" id="cd06170">
    <property type="entry name" value="LuxR_C_like"/>
    <property type="match status" value="1"/>
</dbReference>
<evidence type="ECO:0000313" key="4">
    <source>
        <dbReference type="EMBL" id="GAG04824.1"/>
    </source>
</evidence>
<evidence type="ECO:0000259" key="3">
    <source>
        <dbReference type="PROSITE" id="PS50110"/>
    </source>
</evidence>
<dbReference type="Gene3D" id="1.10.10.10">
    <property type="entry name" value="Winged helix-like DNA-binding domain superfamily/Winged helix DNA-binding domain"/>
    <property type="match status" value="1"/>
</dbReference>
<evidence type="ECO:0008006" key="5">
    <source>
        <dbReference type="Google" id="ProtNLM"/>
    </source>
</evidence>
<dbReference type="SUPFAM" id="SSF46894">
    <property type="entry name" value="C-terminal effector domain of the bipartite response regulators"/>
    <property type="match status" value="1"/>
</dbReference>
<dbReference type="GO" id="GO:0000160">
    <property type="term" value="P:phosphorelay signal transduction system"/>
    <property type="evidence" value="ECO:0007669"/>
    <property type="project" value="InterPro"/>
</dbReference>
<comment type="caution">
    <text evidence="4">The sequence shown here is derived from an EMBL/GenBank/DDBJ whole genome shotgun (WGS) entry which is preliminary data.</text>
</comment>
<dbReference type="AlphaFoldDB" id="X0UGF0"/>
<evidence type="ECO:0000256" key="1">
    <source>
        <dbReference type="ARBA" id="ARBA00023125"/>
    </source>
</evidence>
<dbReference type="PRINTS" id="PR00038">
    <property type="entry name" value="HTHLUXR"/>
</dbReference>
<feature type="domain" description="Response regulatory" evidence="3">
    <location>
        <begin position="12"/>
        <end position="128"/>
    </location>
</feature>
<dbReference type="EMBL" id="BARS01020225">
    <property type="protein sequence ID" value="GAG04824.1"/>
    <property type="molecule type" value="Genomic_DNA"/>
</dbReference>
<dbReference type="InterPro" id="IPR011006">
    <property type="entry name" value="CheY-like_superfamily"/>
</dbReference>
<dbReference type="SUPFAM" id="SSF52172">
    <property type="entry name" value="CheY-like"/>
    <property type="match status" value="1"/>
</dbReference>
<dbReference type="SMART" id="SM00421">
    <property type="entry name" value="HTH_LUXR"/>
    <property type="match status" value="1"/>
</dbReference>
<dbReference type="PANTHER" id="PTHR43214">
    <property type="entry name" value="TWO-COMPONENT RESPONSE REGULATOR"/>
    <property type="match status" value="1"/>
</dbReference>
<sequence>MERVARMQRITSVIVVESLPLWQEALVGLLSNGLGLRVLAATARLDEGLRLVRARRPGLIVLDRDAPPGDVFAVVRSIRSLLPSSWIVLTAAKFSSGDLELAKRTKVRACLLKTAEARELKRVFRSVVGKRARASASLRKRSRSPSVNKSGRVSPRARLKSLTERELEVLRYVARGLTVAEIARRLERSPKTVDAHK</sequence>
<proteinExistence type="predicted"/>
<dbReference type="InterPro" id="IPR000792">
    <property type="entry name" value="Tscrpt_reg_LuxR_C"/>
</dbReference>
<gene>
    <name evidence="4" type="ORF">S01H1_32646</name>
</gene>
<dbReference type="PROSITE" id="PS50110">
    <property type="entry name" value="RESPONSE_REGULATORY"/>
    <property type="match status" value="1"/>
</dbReference>
<dbReference type="Pfam" id="PF00196">
    <property type="entry name" value="GerE"/>
    <property type="match status" value="1"/>
</dbReference>
<feature type="domain" description="HTH luxR-type" evidence="2">
    <location>
        <begin position="155"/>
        <end position="197"/>
    </location>
</feature>
<dbReference type="InterPro" id="IPR016032">
    <property type="entry name" value="Sig_transdc_resp-reg_C-effctor"/>
</dbReference>
<dbReference type="GO" id="GO:0003677">
    <property type="term" value="F:DNA binding"/>
    <property type="evidence" value="ECO:0007669"/>
    <property type="project" value="UniProtKB-KW"/>
</dbReference>
<accession>X0UGF0</accession>
<dbReference type="Gene3D" id="3.40.50.2300">
    <property type="match status" value="1"/>
</dbReference>
<feature type="non-terminal residue" evidence="4">
    <location>
        <position position="197"/>
    </location>
</feature>
<dbReference type="PROSITE" id="PS50043">
    <property type="entry name" value="HTH_LUXR_2"/>
    <property type="match status" value="1"/>
</dbReference>
<dbReference type="PANTHER" id="PTHR43214:SF43">
    <property type="entry name" value="TWO-COMPONENT RESPONSE REGULATOR"/>
    <property type="match status" value="1"/>
</dbReference>
<evidence type="ECO:0000259" key="2">
    <source>
        <dbReference type="PROSITE" id="PS50043"/>
    </source>
</evidence>
<dbReference type="GO" id="GO:0006355">
    <property type="term" value="P:regulation of DNA-templated transcription"/>
    <property type="evidence" value="ECO:0007669"/>
    <property type="project" value="InterPro"/>
</dbReference>